<dbReference type="Proteomes" id="UP001620597">
    <property type="component" value="Unassembled WGS sequence"/>
</dbReference>
<gene>
    <name evidence="1" type="ORF">WG929_10550</name>
</gene>
<organism evidence="1 2">
    <name type="scientific">Oceanobacter antarcticus</name>
    <dbReference type="NCBI Taxonomy" id="3133425"/>
    <lineage>
        <taxon>Bacteria</taxon>
        <taxon>Pseudomonadati</taxon>
        <taxon>Pseudomonadota</taxon>
        <taxon>Gammaproteobacteria</taxon>
        <taxon>Oceanospirillales</taxon>
        <taxon>Oceanospirillaceae</taxon>
        <taxon>Oceanobacter</taxon>
    </lineage>
</organism>
<accession>A0ABW8NIQ3</accession>
<dbReference type="EMBL" id="JBBKTX010000011">
    <property type="protein sequence ID" value="MFK4752848.1"/>
    <property type="molecule type" value="Genomic_DNA"/>
</dbReference>
<evidence type="ECO:0008006" key="3">
    <source>
        <dbReference type="Google" id="ProtNLM"/>
    </source>
</evidence>
<dbReference type="RefSeq" id="WP_416206009.1">
    <property type="nucleotide sequence ID" value="NZ_JBBKTX010000011.1"/>
</dbReference>
<protein>
    <recommendedName>
        <fullName evidence="3">Transposase</fullName>
    </recommendedName>
</protein>
<keyword evidence="2" id="KW-1185">Reference proteome</keyword>
<name>A0ABW8NIQ3_9GAMM</name>
<proteinExistence type="predicted"/>
<sequence>MPPPYRNNTSFYTELAKAKKTRKLEAVAIKEEALCDQEKQLVIQQKLQPSRLNNARQRHGLNQTALLLKGAVF</sequence>
<comment type="caution">
    <text evidence="1">The sequence shown here is derived from an EMBL/GenBank/DDBJ whole genome shotgun (WGS) entry which is preliminary data.</text>
</comment>
<reference evidence="1 2" key="1">
    <citation type="submission" date="2024-03" db="EMBL/GenBank/DDBJ databases">
        <title>High-quality draft genome sequence of Oceanobacter sp. wDCs-4.</title>
        <authorList>
            <person name="Dong C."/>
        </authorList>
    </citation>
    <scope>NUCLEOTIDE SEQUENCE [LARGE SCALE GENOMIC DNA]</scope>
    <source>
        <strain evidence="2">wDCs-4</strain>
    </source>
</reference>
<evidence type="ECO:0000313" key="1">
    <source>
        <dbReference type="EMBL" id="MFK4752848.1"/>
    </source>
</evidence>
<evidence type="ECO:0000313" key="2">
    <source>
        <dbReference type="Proteomes" id="UP001620597"/>
    </source>
</evidence>